<comment type="caution">
    <text evidence="2">The sequence shown here is derived from an EMBL/GenBank/DDBJ whole genome shotgun (WGS) entry which is preliminary data.</text>
</comment>
<evidence type="ECO:0000256" key="1">
    <source>
        <dbReference type="SAM" id="Coils"/>
    </source>
</evidence>
<keyword evidence="3" id="KW-1185">Reference proteome</keyword>
<protein>
    <submittedName>
        <fullName evidence="2">Uncharacterized protein</fullName>
    </submittedName>
</protein>
<accession>A0ABN9UE70</accession>
<dbReference type="EMBL" id="CAUYUJ010015760">
    <property type="protein sequence ID" value="CAK0857824.1"/>
    <property type="molecule type" value="Genomic_DNA"/>
</dbReference>
<feature type="coiled-coil region" evidence="1">
    <location>
        <begin position="483"/>
        <end position="510"/>
    </location>
</feature>
<reference evidence="2" key="1">
    <citation type="submission" date="2023-10" db="EMBL/GenBank/DDBJ databases">
        <authorList>
            <person name="Chen Y."/>
            <person name="Shah S."/>
            <person name="Dougan E. K."/>
            <person name="Thang M."/>
            <person name="Chan C."/>
        </authorList>
    </citation>
    <scope>NUCLEOTIDE SEQUENCE [LARGE SCALE GENOMIC DNA]</scope>
</reference>
<evidence type="ECO:0000313" key="3">
    <source>
        <dbReference type="Proteomes" id="UP001189429"/>
    </source>
</evidence>
<sequence length="690" mass="77423">MYKDSPEDPAAFPRFFQPHLRSAEMQLWPLRWGDLAQAACETQASACSSDQWRPVELRALGIWCLQIFEDLALILNYVEETGHWPRELTKAYVALAPKDDALEEPQPTGFRLISVLSAVYRLWSKVRFAETLGWQEGWCPDEMWGCRRHRGRETMAMAIALDLESAAYGGGKHVAGVSYDFKKAVDLIPIEIMLQAFNVIIQGDALSMIALNSIASCILETSGARAAEGATERSYADDISAATVAETPEAAKEEVRRFHGIVRAFTWAEGGEINLEKCFAVGDDCARGVLGDEVRRFRQFEIVGGSFAARESADAETELELQRLAKWKLTLGRIRHVPRSWRDRVGRYSLSPLVTFVLLAPAQLDAEFGAVYEGLRAVMRAMRVPALATTLKERFGSVPTARRDGPTLRLRVLRRSGAFGPLVGRLLGGAVTDKQTEGEWLRDLRDAWRRALWQRLVKERGRQYGGAEDVDRVRTMILHDRLQEQASADEEAQEEEAAEARAKLGALRRTLAGGLLTNERVGRHKKEGSLACACGAPEATVEHVTSPLTQRQSVLLQTFMLTVRRDQVQRWHRGDDLLQVADPEAPAPAEQEGAAAAALQGHAENGHHLERRVGADGLRCRKCGKFVQRTQHVRLKITGRRCEFPDLPPERWLQREGQRQAESRLDQLWRDTEERYNKGGHVDVEQADRQ</sequence>
<organism evidence="2 3">
    <name type="scientific">Prorocentrum cordatum</name>
    <dbReference type="NCBI Taxonomy" id="2364126"/>
    <lineage>
        <taxon>Eukaryota</taxon>
        <taxon>Sar</taxon>
        <taxon>Alveolata</taxon>
        <taxon>Dinophyceae</taxon>
        <taxon>Prorocentrales</taxon>
        <taxon>Prorocentraceae</taxon>
        <taxon>Prorocentrum</taxon>
    </lineage>
</organism>
<evidence type="ECO:0000313" key="2">
    <source>
        <dbReference type="EMBL" id="CAK0857824.1"/>
    </source>
</evidence>
<name>A0ABN9UE70_9DINO</name>
<feature type="non-terminal residue" evidence="2">
    <location>
        <position position="690"/>
    </location>
</feature>
<proteinExistence type="predicted"/>
<dbReference type="Proteomes" id="UP001189429">
    <property type="component" value="Unassembled WGS sequence"/>
</dbReference>
<keyword evidence="1" id="KW-0175">Coiled coil</keyword>
<gene>
    <name evidence="2" type="ORF">PCOR1329_LOCUS47789</name>
</gene>